<evidence type="ECO:0000313" key="3">
    <source>
        <dbReference type="EMBL" id="KIP96508.1"/>
    </source>
</evidence>
<dbReference type="RefSeq" id="WP_042555557.1">
    <property type="nucleotide sequence ID" value="NZ_JXQW01000062.1"/>
</dbReference>
<gene>
    <name evidence="3" type="ORF">RU08_19700</name>
</gene>
<dbReference type="Pfam" id="PF03795">
    <property type="entry name" value="YCII"/>
    <property type="match status" value="1"/>
</dbReference>
<dbReference type="SUPFAM" id="SSF54909">
    <property type="entry name" value="Dimeric alpha+beta barrel"/>
    <property type="match status" value="1"/>
</dbReference>
<reference evidence="3 4" key="1">
    <citation type="submission" date="2014-12" db="EMBL/GenBank/DDBJ databases">
        <title>16Stimator: statistical estimation of ribosomal gene copy numbers from draft genome assemblies.</title>
        <authorList>
            <person name="Perisin M.A."/>
            <person name="Vetter M."/>
            <person name="Gilbert J.A."/>
            <person name="Bergelson J."/>
        </authorList>
    </citation>
    <scope>NUCLEOTIDE SEQUENCE [LARGE SCALE GENOMIC DNA]</scope>
    <source>
        <strain evidence="3 4">MEJ086</strain>
    </source>
</reference>
<proteinExistence type="inferred from homology"/>
<protein>
    <recommendedName>
        <fullName evidence="2">YCII-related domain-containing protein</fullName>
    </recommendedName>
</protein>
<sequence>MQFALVAHDFTDEQALERRLSYRAAHLEGLKMMATRGQFLSGGALLNEQGRMVGSNAYFSFDSREELDAWLKVEPYVVGKVWEIIDIKEVRLFDPTC</sequence>
<name>A0A0D0JMD8_9PSED</name>
<accession>A0A0D0JMD8</accession>
<dbReference type="AlphaFoldDB" id="A0A0D0JMD8"/>
<dbReference type="InterPro" id="IPR005545">
    <property type="entry name" value="YCII"/>
</dbReference>
<dbReference type="Gene3D" id="3.30.70.1060">
    <property type="entry name" value="Dimeric alpha+beta barrel"/>
    <property type="match status" value="1"/>
</dbReference>
<evidence type="ECO:0000313" key="4">
    <source>
        <dbReference type="Proteomes" id="UP000032068"/>
    </source>
</evidence>
<dbReference type="InterPro" id="IPR011008">
    <property type="entry name" value="Dimeric_a/b-barrel"/>
</dbReference>
<dbReference type="Proteomes" id="UP000032068">
    <property type="component" value="Unassembled WGS sequence"/>
</dbReference>
<dbReference type="PANTHER" id="PTHR33606">
    <property type="entry name" value="PROTEIN YCII"/>
    <property type="match status" value="1"/>
</dbReference>
<dbReference type="EMBL" id="JXQW01000062">
    <property type="protein sequence ID" value="KIP96508.1"/>
    <property type="molecule type" value="Genomic_DNA"/>
</dbReference>
<dbReference type="OrthoDB" id="9797014at2"/>
<organism evidence="3 4">
    <name type="scientific">Pseudomonas fulva</name>
    <dbReference type="NCBI Taxonomy" id="47880"/>
    <lineage>
        <taxon>Bacteria</taxon>
        <taxon>Pseudomonadati</taxon>
        <taxon>Pseudomonadota</taxon>
        <taxon>Gammaproteobacteria</taxon>
        <taxon>Pseudomonadales</taxon>
        <taxon>Pseudomonadaceae</taxon>
        <taxon>Pseudomonas</taxon>
    </lineage>
</organism>
<feature type="domain" description="YCII-related" evidence="2">
    <location>
        <begin position="1"/>
        <end position="90"/>
    </location>
</feature>
<dbReference type="PANTHER" id="PTHR33606:SF3">
    <property type="entry name" value="PROTEIN YCII"/>
    <property type="match status" value="1"/>
</dbReference>
<comment type="similarity">
    <text evidence="1">Belongs to the YciI family.</text>
</comment>
<dbReference type="InterPro" id="IPR051807">
    <property type="entry name" value="Sec-metab_biosynth-assoc"/>
</dbReference>
<comment type="caution">
    <text evidence="3">The sequence shown here is derived from an EMBL/GenBank/DDBJ whole genome shotgun (WGS) entry which is preliminary data.</text>
</comment>
<evidence type="ECO:0000259" key="2">
    <source>
        <dbReference type="Pfam" id="PF03795"/>
    </source>
</evidence>
<evidence type="ECO:0000256" key="1">
    <source>
        <dbReference type="ARBA" id="ARBA00007689"/>
    </source>
</evidence>